<dbReference type="Proteomes" id="UP001341840">
    <property type="component" value="Unassembled WGS sequence"/>
</dbReference>
<reference evidence="2 3" key="1">
    <citation type="journal article" date="2023" name="Plants (Basel)">
        <title>Bridging the Gap: Combining Genomics and Transcriptomics Approaches to Understand Stylosanthes scabra, an Orphan Legume from the Brazilian Caatinga.</title>
        <authorList>
            <person name="Ferreira-Neto J.R.C."/>
            <person name="da Silva M.D."/>
            <person name="Binneck E."/>
            <person name="de Melo N.F."/>
            <person name="da Silva R.H."/>
            <person name="de Melo A.L.T.M."/>
            <person name="Pandolfi V."/>
            <person name="Bustamante F.O."/>
            <person name="Brasileiro-Vidal A.C."/>
            <person name="Benko-Iseppon A.M."/>
        </authorList>
    </citation>
    <scope>NUCLEOTIDE SEQUENCE [LARGE SCALE GENOMIC DNA]</scope>
    <source>
        <tissue evidence="2">Leaves</tissue>
    </source>
</reference>
<sequence length="349" mass="38558">MPVTAKSKLMREGGTIDPFKLKATRGQGWQFEWDVAMGCRDGINSFMATTFNSKSKCKSKLGSDPNLIRSLNLLNATGIGFQIGVIGDTAFQFLKWLSASSSPKAVSGFHCLAGACKNVRIRPYSIIIALVGAAYALSKDNDDPWIRQLQNIRDKRKQHMEGISPKNETLKERFCATALPTGFYFQFGMYVGFAAFAFHLFLRVHQRSPCCDLRQHVMCCWQVCRLVLPQQHHNEKDISYIADAIAAGLLSLCHGLLVAAALAGLTGSVEFFGSGLIKINYFLVDDDQAGMRIISCVTKKKKNEVAATSAGAPLRENPPEPEFPKGQLLAFEDEEITSQLETAHRKCKL</sequence>
<keyword evidence="1" id="KW-0472">Membrane</keyword>
<feature type="transmembrane region" description="Helical" evidence="1">
    <location>
        <begin position="183"/>
        <end position="202"/>
    </location>
</feature>
<organism evidence="2 3">
    <name type="scientific">Stylosanthes scabra</name>
    <dbReference type="NCBI Taxonomy" id="79078"/>
    <lineage>
        <taxon>Eukaryota</taxon>
        <taxon>Viridiplantae</taxon>
        <taxon>Streptophyta</taxon>
        <taxon>Embryophyta</taxon>
        <taxon>Tracheophyta</taxon>
        <taxon>Spermatophyta</taxon>
        <taxon>Magnoliopsida</taxon>
        <taxon>eudicotyledons</taxon>
        <taxon>Gunneridae</taxon>
        <taxon>Pentapetalae</taxon>
        <taxon>rosids</taxon>
        <taxon>fabids</taxon>
        <taxon>Fabales</taxon>
        <taxon>Fabaceae</taxon>
        <taxon>Papilionoideae</taxon>
        <taxon>50 kb inversion clade</taxon>
        <taxon>dalbergioids sensu lato</taxon>
        <taxon>Dalbergieae</taxon>
        <taxon>Pterocarpus clade</taxon>
        <taxon>Stylosanthes</taxon>
    </lineage>
</organism>
<keyword evidence="3" id="KW-1185">Reference proteome</keyword>
<keyword evidence="1" id="KW-0812">Transmembrane</keyword>
<name>A0ABU6W949_9FABA</name>
<proteinExistence type="predicted"/>
<keyword evidence="1" id="KW-1133">Transmembrane helix</keyword>
<comment type="caution">
    <text evidence="2">The sequence shown here is derived from an EMBL/GenBank/DDBJ whole genome shotgun (WGS) entry which is preliminary data.</text>
</comment>
<accession>A0ABU6W949</accession>
<protein>
    <submittedName>
        <fullName evidence="2">Uncharacterized protein</fullName>
    </submittedName>
</protein>
<dbReference type="EMBL" id="JASCZI010181327">
    <property type="protein sequence ID" value="MED6181926.1"/>
    <property type="molecule type" value="Genomic_DNA"/>
</dbReference>
<evidence type="ECO:0000313" key="2">
    <source>
        <dbReference type="EMBL" id="MED6181926.1"/>
    </source>
</evidence>
<evidence type="ECO:0000313" key="3">
    <source>
        <dbReference type="Proteomes" id="UP001341840"/>
    </source>
</evidence>
<gene>
    <name evidence="2" type="ORF">PIB30_023948</name>
</gene>
<evidence type="ECO:0000256" key="1">
    <source>
        <dbReference type="SAM" id="Phobius"/>
    </source>
</evidence>